<reference evidence="2 3" key="1">
    <citation type="submission" date="2020-05" db="EMBL/GenBank/DDBJ databases">
        <title>Whole genome shotgun sequence of Streptomyces microflavus NBRC 13062.</title>
        <authorList>
            <person name="Komaki H."/>
            <person name="Tamura T."/>
        </authorList>
    </citation>
    <scope>NUCLEOTIDE SEQUENCE [LARGE SCALE GENOMIC DNA]</scope>
    <source>
        <strain evidence="2 3">NBRC 13062</strain>
    </source>
</reference>
<dbReference type="AlphaFoldDB" id="A0A7J0CIP8"/>
<accession>A0A7J0CIP8</accession>
<evidence type="ECO:0000313" key="2">
    <source>
        <dbReference type="EMBL" id="GFN02362.1"/>
    </source>
</evidence>
<feature type="region of interest" description="Disordered" evidence="1">
    <location>
        <begin position="1"/>
        <end position="30"/>
    </location>
</feature>
<gene>
    <name evidence="2" type="ORF">Smic_09180</name>
</gene>
<evidence type="ECO:0000256" key="1">
    <source>
        <dbReference type="SAM" id="MobiDB-lite"/>
    </source>
</evidence>
<comment type="caution">
    <text evidence="2">The sequence shown here is derived from an EMBL/GenBank/DDBJ whole genome shotgun (WGS) entry which is preliminary data.</text>
</comment>
<sequence>MAASPAVEGSWDWMKGRDGKATRAGGGAVDPSWNEVTKVVSMHSRTFARSITRQGWRRRYRRIRNVHAESRSLNHALSAGG</sequence>
<organism evidence="2 3">
    <name type="scientific">Streptomyces microflavus</name>
    <name type="common">Streptomyces lipmanii</name>
    <dbReference type="NCBI Taxonomy" id="1919"/>
    <lineage>
        <taxon>Bacteria</taxon>
        <taxon>Bacillati</taxon>
        <taxon>Actinomycetota</taxon>
        <taxon>Actinomycetes</taxon>
        <taxon>Kitasatosporales</taxon>
        <taxon>Streptomycetaceae</taxon>
        <taxon>Streptomyces</taxon>
    </lineage>
</organism>
<evidence type="ECO:0000313" key="3">
    <source>
        <dbReference type="Proteomes" id="UP000498740"/>
    </source>
</evidence>
<proteinExistence type="predicted"/>
<dbReference type="EMBL" id="BLWD01000001">
    <property type="protein sequence ID" value="GFN02362.1"/>
    <property type="molecule type" value="Genomic_DNA"/>
</dbReference>
<protein>
    <submittedName>
        <fullName evidence="2">Uncharacterized protein</fullName>
    </submittedName>
</protein>
<name>A0A7J0CIP8_STRMI</name>
<dbReference type="Proteomes" id="UP000498740">
    <property type="component" value="Unassembled WGS sequence"/>
</dbReference>